<feature type="compositionally biased region" description="Basic residues" evidence="1">
    <location>
        <begin position="472"/>
        <end position="483"/>
    </location>
</feature>
<feature type="compositionally biased region" description="Basic residues" evidence="1">
    <location>
        <begin position="320"/>
        <end position="332"/>
    </location>
</feature>
<feature type="region of interest" description="Disordered" evidence="1">
    <location>
        <begin position="1"/>
        <end position="483"/>
    </location>
</feature>
<evidence type="ECO:0000313" key="3">
    <source>
        <dbReference type="Proteomes" id="UP001212997"/>
    </source>
</evidence>
<proteinExistence type="predicted"/>
<dbReference type="Proteomes" id="UP001212997">
    <property type="component" value="Unassembled WGS sequence"/>
</dbReference>
<feature type="compositionally biased region" description="Polar residues" evidence="1">
    <location>
        <begin position="386"/>
        <end position="401"/>
    </location>
</feature>
<reference evidence="2" key="1">
    <citation type="submission" date="2022-07" db="EMBL/GenBank/DDBJ databases">
        <title>Genome Sequence of Physisporinus lineatus.</title>
        <authorList>
            <person name="Buettner E."/>
        </authorList>
    </citation>
    <scope>NUCLEOTIDE SEQUENCE</scope>
    <source>
        <strain evidence="2">VT162</strain>
    </source>
</reference>
<feature type="compositionally biased region" description="Basic and acidic residues" evidence="1">
    <location>
        <begin position="10"/>
        <end position="29"/>
    </location>
</feature>
<protein>
    <submittedName>
        <fullName evidence="2">Uncharacterized protein</fullName>
    </submittedName>
</protein>
<name>A0AAD5V542_9APHY</name>
<keyword evidence="3" id="KW-1185">Reference proteome</keyword>
<feature type="compositionally biased region" description="Basic residues" evidence="1">
    <location>
        <begin position="411"/>
        <end position="420"/>
    </location>
</feature>
<organism evidence="2 3">
    <name type="scientific">Meripilus lineatus</name>
    <dbReference type="NCBI Taxonomy" id="2056292"/>
    <lineage>
        <taxon>Eukaryota</taxon>
        <taxon>Fungi</taxon>
        <taxon>Dikarya</taxon>
        <taxon>Basidiomycota</taxon>
        <taxon>Agaricomycotina</taxon>
        <taxon>Agaricomycetes</taxon>
        <taxon>Polyporales</taxon>
        <taxon>Meripilaceae</taxon>
        <taxon>Meripilus</taxon>
    </lineage>
</organism>
<feature type="compositionally biased region" description="Low complexity" evidence="1">
    <location>
        <begin position="453"/>
        <end position="464"/>
    </location>
</feature>
<evidence type="ECO:0000313" key="2">
    <source>
        <dbReference type="EMBL" id="KAJ3486534.1"/>
    </source>
</evidence>
<feature type="compositionally biased region" description="Basic residues" evidence="1">
    <location>
        <begin position="218"/>
        <end position="231"/>
    </location>
</feature>
<accession>A0AAD5V542</accession>
<feature type="compositionally biased region" description="Basic residues" evidence="1">
    <location>
        <begin position="256"/>
        <end position="272"/>
    </location>
</feature>
<feature type="compositionally biased region" description="Basic residues" evidence="1">
    <location>
        <begin position="126"/>
        <end position="143"/>
    </location>
</feature>
<comment type="caution">
    <text evidence="2">The sequence shown here is derived from an EMBL/GenBank/DDBJ whole genome shotgun (WGS) entry which is preliminary data.</text>
</comment>
<dbReference type="AlphaFoldDB" id="A0AAD5V542"/>
<feature type="compositionally biased region" description="Basic and acidic residues" evidence="1">
    <location>
        <begin position="243"/>
        <end position="255"/>
    </location>
</feature>
<dbReference type="EMBL" id="JANAWD010000118">
    <property type="protein sequence ID" value="KAJ3486534.1"/>
    <property type="molecule type" value="Genomic_DNA"/>
</dbReference>
<feature type="compositionally biased region" description="Basic residues" evidence="1">
    <location>
        <begin position="99"/>
        <end position="108"/>
    </location>
</feature>
<feature type="compositionally biased region" description="Polar residues" evidence="1">
    <location>
        <begin position="68"/>
        <end position="81"/>
    </location>
</feature>
<feature type="compositionally biased region" description="Polar residues" evidence="1">
    <location>
        <begin position="280"/>
        <end position="290"/>
    </location>
</feature>
<feature type="compositionally biased region" description="Basic residues" evidence="1">
    <location>
        <begin position="374"/>
        <end position="385"/>
    </location>
</feature>
<sequence>MQAAPVVDIEASRFARQEKQKSRYRDRGGIFKPAEVNPLLERFRTMQPLSGGSPRKARRASRSPSRPQSNDVDSMQETEQALSPVKRKSKPTAHSGSPVKKKAGRKSKVATSTVEEEQPEAGPSRTKPKPSKKKPQPKRKTRASTKPTALDNDTEDDTEKQPRGTKPKVTVSLRSRSKASHSMAIEDPPEASAHRATKRQRDGNDVDDDPGNAGSPSPRKRAKTAKGKSTSHRAEDVAENDDESNKVLKKDEDHGKKSKKGVTKARSVRKTNSRVGVENIVTNTLTQVQEHATETTKPPPQVTSQSTDDSEDDVPLALIPRKKRATSSKRVPKNQSLPNDDEGEVVARRGDRVKDSSSVSQDQKNLGEEERHATIKRGKGNKAKTRTQVLTSDSAPMNQASEGDLPQHTNVKPKKVKRSKVTVTHDQSDEEEKEPNLRRLKSSSRSLKENKPSSKSKSAGKTKSQVAGVKKLYPRRPKASVFV</sequence>
<evidence type="ECO:0000256" key="1">
    <source>
        <dbReference type="SAM" id="MobiDB-lite"/>
    </source>
</evidence>
<gene>
    <name evidence="2" type="ORF">NLI96_g4172</name>
</gene>
<feature type="compositionally biased region" description="Basic and acidic residues" evidence="1">
    <location>
        <begin position="345"/>
        <end position="355"/>
    </location>
</feature>